<dbReference type="InParanoid" id="D1YUV5"/>
<dbReference type="CDD" id="cd00293">
    <property type="entry name" value="USP-like"/>
    <property type="match status" value="1"/>
</dbReference>
<protein>
    <submittedName>
        <fullName evidence="3">Universal stress protein</fullName>
    </submittedName>
</protein>
<feature type="domain" description="UspA" evidence="2">
    <location>
        <begin position="2"/>
        <end position="127"/>
    </location>
</feature>
<gene>
    <name evidence="3" type="ordered locus">MCP_0155</name>
</gene>
<dbReference type="PANTHER" id="PTHR46268:SF15">
    <property type="entry name" value="UNIVERSAL STRESS PROTEIN HP_0031"/>
    <property type="match status" value="1"/>
</dbReference>
<dbReference type="Pfam" id="PF00582">
    <property type="entry name" value="Usp"/>
    <property type="match status" value="1"/>
</dbReference>
<comment type="similarity">
    <text evidence="1">Belongs to the universal stress protein A family.</text>
</comment>
<accession>D1YUV5</accession>
<evidence type="ECO:0000259" key="2">
    <source>
        <dbReference type="Pfam" id="PF00582"/>
    </source>
</evidence>
<dbReference type="Gene3D" id="3.40.50.12370">
    <property type="match status" value="1"/>
</dbReference>
<dbReference type="AlphaFoldDB" id="D1YUV5"/>
<evidence type="ECO:0000313" key="3">
    <source>
        <dbReference type="EMBL" id="BAI60227.1"/>
    </source>
</evidence>
<dbReference type="PANTHER" id="PTHR46268">
    <property type="entry name" value="STRESS RESPONSE PROTEIN NHAX"/>
    <property type="match status" value="1"/>
</dbReference>
<evidence type="ECO:0000313" key="4">
    <source>
        <dbReference type="Proteomes" id="UP000001882"/>
    </source>
</evidence>
<dbReference type="eggNOG" id="arCOG02053">
    <property type="taxonomic scope" value="Archaea"/>
</dbReference>
<dbReference type="PRINTS" id="PR01438">
    <property type="entry name" value="UNVRSLSTRESS"/>
</dbReference>
<dbReference type="STRING" id="304371.MCP_0155"/>
<sequence>MKVLLATDGMPHTDRAIDYAIDYASRYRAALFVVYALSPGRDQKAAYAEGKETVQGIKQKALSREVGITTMLEAGEPAEAIVRTADKIGADAVILGASGKCEGRKRPLGSVSARVVQDACCSVFIIR</sequence>
<dbReference type="OrthoDB" id="105697at2157"/>
<dbReference type="EMBL" id="AP011532">
    <property type="protein sequence ID" value="BAI60227.1"/>
    <property type="molecule type" value="Genomic_DNA"/>
</dbReference>
<dbReference type="SUPFAM" id="SSF52402">
    <property type="entry name" value="Adenine nucleotide alpha hydrolases-like"/>
    <property type="match status" value="1"/>
</dbReference>
<reference evidence="4" key="3">
    <citation type="journal article" date="2011" name="PLoS ONE">
        <title>Genome sequence of a mesophilic hydrogenotrophic methanogen Methanocella paludicola, the first cultivated representative of the order Methanocellales.</title>
        <authorList>
            <person name="Sakai S."/>
            <person name="Takaki Y."/>
            <person name="Shimamura S."/>
            <person name="Sekine M."/>
            <person name="Tajima T."/>
            <person name="Kosugi H."/>
            <person name="Ichikawa N."/>
            <person name="Tasumi E."/>
            <person name="Hiraki A.T."/>
            <person name="Shimizu A."/>
            <person name="Kato Y."/>
            <person name="Nishiko R."/>
            <person name="Mori K."/>
            <person name="Fujita N."/>
            <person name="Imachi H."/>
            <person name="Takai K."/>
        </authorList>
    </citation>
    <scope>NUCLEOTIDE SEQUENCE [LARGE SCALE GENOMIC DNA]</scope>
    <source>
        <strain evidence="4">DSM 17711 / JCM 13418 / NBRC 101707 / SANAE</strain>
    </source>
</reference>
<dbReference type="InterPro" id="IPR006016">
    <property type="entry name" value="UspA"/>
</dbReference>
<keyword evidence="4" id="KW-1185">Reference proteome</keyword>
<proteinExistence type="inferred from homology"/>
<dbReference type="RefSeq" id="WP_012898907.1">
    <property type="nucleotide sequence ID" value="NC_013665.1"/>
</dbReference>
<dbReference type="InterPro" id="IPR006015">
    <property type="entry name" value="Universal_stress_UspA"/>
</dbReference>
<organism evidence="3 4">
    <name type="scientific">Methanocella paludicola (strain DSM 17711 / JCM 13418 / NBRC 101707 / SANAE)</name>
    <dbReference type="NCBI Taxonomy" id="304371"/>
    <lineage>
        <taxon>Archaea</taxon>
        <taxon>Methanobacteriati</taxon>
        <taxon>Methanobacteriota</taxon>
        <taxon>Stenosarchaea group</taxon>
        <taxon>Methanomicrobia</taxon>
        <taxon>Methanocellales</taxon>
        <taxon>Methanocellaceae</taxon>
        <taxon>Methanocella</taxon>
    </lineage>
</organism>
<dbReference type="GeneID" id="8682653"/>
<dbReference type="KEGG" id="mpd:MCP_0155"/>
<reference evidence="3 4" key="1">
    <citation type="journal article" date="2007" name="Appl. Environ. Microbiol.">
        <title>Isolation of key methanogens for global methane emission from rice paddy fields: a novel isolate affiliated with the clone cluster rice cluster I.</title>
        <authorList>
            <person name="Sakai S."/>
            <person name="Imachi H."/>
            <person name="Sekiguchi Y."/>
            <person name="Ohashi A."/>
            <person name="Harada H."/>
            <person name="Kamagata Y."/>
        </authorList>
    </citation>
    <scope>NUCLEOTIDE SEQUENCE [LARGE SCALE GENOMIC DNA]</scope>
    <source>
        <strain evidence="4">DSM 17711 / JCM 13418 / NBRC 101707 / SANAE</strain>
    </source>
</reference>
<reference evidence="3 4" key="2">
    <citation type="journal article" date="2008" name="Int. J. Syst. Evol. Microbiol.">
        <title>Methanocella paludicola gen. nov., sp. nov., a methane-producing archaeon, the first isolate of the lineage 'Rice Cluster I', and proposal of the new archaeal order Methanocellales ord. nov.</title>
        <authorList>
            <person name="Sakai S."/>
            <person name="Imachi H."/>
            <person name="Hanada S."/>
            <person name="Ohashi A."/>
            <person name="Harada H."/>
            <person name="Kamagata Y."/>
        </authorList>
    </citation>
    <scope>NUCLEOTIDE SEQUENCE [LARGE SCALE GENOMIC DNA]</scope>
    <source>
        <strain evidence="4">DSM 17711 / JCM 13418 / NBRC 101707 / SANAE</strain>
    </source>
</reference>
<name>D1YUV5_METPS</name>
<dbReference type="Proteomes" id="UP000001882">
    <property type="component" value="Chromosome"/>
</dbReference>
<evidence type="ECO:0000256" key="1">
    <source>
        <dbReference type="ARBA" id="ARBA00008791"/>
    </source>
</evidence>